<keyword evidence="4" id="KW-1185">Reference proteome</keyword>
<dbReference type="PROSITE" id="PS50930">
    <property type="entry name" value="HTH_LYTTR"/>
    <property type="match status" value="1"/>
</dbReference>
<sequence>MTSLKKQIHFTYPIKSKIAIGLVLCLFLSFVIIVLEPFDTDQFKSNNKLLLLSGFGILIFIVFVIQNCIENIWYLKTKKVWRVFHEILSTIVFFIFSGTILYFYNRMVVNGSSYTIESHLLYLLTIVIAMIPVFAPLMIYLRQKFGEKIVPLSQNSIMLIGENKNEILTLEKQELLFVKAVENYIEICFVDKNAKIISKTFRQTLSKVCEQAPFLEKCHRSYLVNTNNIKEIIGNSQSATICFLVGEKQIPLSKTYYKQIKNNAT</sequence>
<feature type="transmembrane region" description="Helical" evidence="1">
    <location>
        <begin position="87"/>
        <end position="105"/>
    </location>
</feature>
<keyword evidence="1" id="KW-1133">Transmembrane helix</keyword>
<evidence type="ECO:0000313" key="4">
    <source>
        <dbReference type="Proteomes" id="UP001596287"/>
    </source>
</evidence>
<feature type="transmembrane region" description="Helical" evidence="1">
    <location>
        <begin position="120"/>
        <end position="141"/>
    </location>
</feature>
<gene>
    <name evidence="3" type="ORF">ACFPVY_17120</name>
</gene>
<dbReference type="PANTHER" id="PTHR37299">
    <property type="entry name" value="TRANSCRIPTIONAL REGULATOR-RELATED"/>
    <property type="match status" value="1"/>
</dbReference>
<proteinExistence type="predicted"/>
<evidence type="ECO:0000256" key="1">
    <source>
        <dbReference type="SAM" id="Phobius"/>
    </source>
</evidence>
<feature type="transmembrane region" description="Helical" evidence="1">
    <location>
        <begin position="20"/>
        <end position="38"/>
    </location>
</feature>
<comment type="caution">
    <text evidence="3">The sequence shown here is derived from an EMBL/GenBank/DDBJ whole genome shotgun (WGS) entry which is preliminary data.</text>
</comment>
<keyword evidence="3" id="KW-0238">DNA-binding</keyword>
<dbReference type="Proteomes" id="UP001596287">
    <property type="component" value="Unassembled WGS sequence"/>
</dbReference>
<dbReference type="Gene3D" id="2.40.50.1020">
    <property type="entry name" value="LytTr DNA-binding domain"/>
    <property type="match status" value="1"/>
</dbReference>
<dbReference type="PANTHER" id="PTHR37299:SF1">
    <property type="entry name" value="STAGE 0 SPORULATION PROTEIN A HOMOLOG"/>
    <property type="match status" value="1"/>
</dbReference>
<dbReference type="RefSeq" id="WP_379793387.1">
    <property type="nucleotide sequence ID" value="NZ_JBHSQB010000021.1"/>
</dbReference>
<dbReference type="EMBL" id="JBHSQB010000021">
    <property type="protein sequence ID" value="MFC6098372.1"/>
    <property type="molecule type" value="Genomic_DNA"/>
</dbReference>
<dbReference type="SMART" id="SM00850">
    <property type="entry name" value="LytTR"/>
    <property type="match status" value="1"/>
</dbReference>
<dbReference type="InterPro" id="IPR007492">
    <property type="entry name" value="LytTR_DNA-bd_dom"/>
</dbReference>
<protein>
    <submittedName>
        <fullName evidence="3">LytTR family DNA-binding domain-containing protein</fullName>
    </submittedName>
</protein>
<feature type="transmembrane region" description="Helical" evidence="1">
    <location>
        <begin position="50"/>
        <end position="75"/>
    </location>
</feature>
<accession>A0ABW1PUD2</accession>
<reference evidence="4" key="1">
    <citation type="journal article" date="2019" name="Int. J. Syst. Evol. Microbiol.">
        <title>The Global Catalogue of Microorganisms (GCM) 10K type strain sequencing project: providing services to taxonomists for standard genome sequencing and annotation.</title>
        <authorList>
            <consortium name="The Broad Institute Genomics Platform"/>
            <consortium name="The Broad Institute Genome Sequencing Center for Infectious Disease"/>
            <person name="Wu L."/>
            <person name="Ma J."/>
        </authorList>
    </citation>
    <scope>NUCLEOTIDE SEQUENCE [LARGE SCALE GENOMIC DNA]</scope>
    <source>
        <strain evidence="4">CCUG 49679</strain>
    </source>
</reference>
<evidence type="ECO:0000259" key="2">
    <source>
        <dbReference type="PROSITE" id="PS50930"/>
    </source>
</evidence>
<evidence type="ECO:0000313" key="3">
    <source>
        <dbReference type="EMBL" id="MFC6098372.1"/>
    </source>
</evidence>
<keyword evidence="1" id="KW-0812">Transmembrane</keyword>
<dbReference type="InterPro" id="IPR046947">
    <property type="entry name" value="LytR-like"/>
</dbReference>
<keyword evidence="1" id="KW-0472">Membrane</keyword>
<feature type="domain" description="HTH LytTR-type" evidence="2">
    <location>
        <begin position="159"/>
        <end position="265"/>
    </location>
</feature>
<organism evidence="3 4">
    <name type="scientific">Flavobacterium qiangtangense</name>
    <dbReference type="NCBI Taxonomy" id="1442595"/>
    <lineage>
        <taxon>Bacteria</taxon>
        <taxon>Pseudomonadati</taxon>
        <taxon>Bacteroidota</taxon>
        <taxon>Flavobacteriia</taxon>
        <taxon>Flavobacteriales</taxon>
        <taxon>Flavobacteriaceae</taxon>
        <taxon>Flavobacterium</taxon>
    </lineage>
</organism>
<dbReference type="Pfam" id="PF04397">
    <property type="entry name" value="LytTR"/>
    <property type="match status" value="1"/>
</dbReference>
<name>A0ABW1PUD2_9FLAO</name>
<dbReference type="GO" id="GO:0003677">
    <property type="term" value="F:DNA binding"/>
    <property type="evidence" value="ECO:0007669"/>
    <property type="project" value="UniProtKB-KW"/>
</dbReference>